<evidence type="ECO:0000313" key="1">
    <source>
        <dbReference type="EMBL" id="CAJ1975328.1"/>
    </source>
</evidence>
<evidence type="ECO:0000313" key="2">
    <source>
        <dbReference type="Proteomes" id="UP001189624"/>
    </source>
</evidence>
<reference evidence="1" key="1">
    <citation type="submission" date="2023-10" db="EMBL/GenBank/DDBJ databases">
        <authorList>
            <person name="Domelevo Entfellner J.-B."/>
        </authorList>
    </citation>
    <scope>NUCLEOTIDE SEQUENCE</scope>
</reference>
<organism evidence="1 2">
    <name type="scientific">Sphenostylis stenocarpa</name>
    <dbReference type="NCBI Taxonomy" id="92480"/>
    <lineage>
        <taxon>Eukaryota</taxon>
        <taxon>Viridiplantae</taxon>
        <taxon>Streptophyta</taxon>
        <taxon>Embryophyta</taxon>
        <taxon>Tracheophyta</taxon>
        <taxon>Spermatophyta</taxon>
        <taxon>Magnoliopsida</taxon>
        <taxon>eudicotyledons</taxon>
        <taxon>Gunneridae</taxon>
        <taxon>Pentapetalae</taxon>
        <taxon>rosids</taxon>
        <taxon>fabids</taxon>
        <taxon>Fabales</taxon>
        <taxon>Fabaceae</taxon>
        <taxon>Papilionoideae</taxon>
        <taxon>50 kb inversion clade</taxon>
        <taxon>NPAAA clade</taxon>
        <taxon>indigoferoid/millettioid clade</taxon>
        <taxon>Phaseoleae</taxon>
        <taxon>Sphenostylis</taxon>
    </lineage>
</organism>
<proteinExistence type="predicted"/>
<sequence>MEEQVASSFFVSWGRDERENPSLKIPYLAVVVAAEYNGECLRQLNHSNKVNPEIDATCVLNEVASQDWIAKCRLLEYQY</sequence>
<dbReference type="EMBL" id="OY731406">
    <property type="protein sequence ID" value="CAJ1975328.1"/>
    <property type="molecule type" value="Genomic_DNA"/>
</dbReference>
<feature type="non-terminal residue" evidence="1">
    <location>
        <position position="79"/>
    </location>
</feature>
<dbReference type="Gramene" id="rna-AYBTSS11_LOCUS27440">
    <property type="protein sequence ID" value="CAJ1975328.1"/>
    <property type="gene ID" value="gene-AYBTSS11_LOCUS27440"/>
</dbReference>
<protein>
    <submittedName>
        <fullName evidence="1">Uncharacterized protein</fullName>
    </submittedName>
</protein>
<accession>A0AA86SYE7</accession>
<dbReference type="AlphaFoldDB" id="A0AA86SYE7"/>
<gene>
    <name evidence="1" type="ORF">AYBTSS11_LOCUS27440</name>
</gene>
<keyword evidence="2" id="KW-1185">Reference proteome</keyword>
<name>A0AA86SYE7_9FABA</name>
<dbReference type="Proteomes" id="UP001189624">
    <property type="component" value="Chromosome 9"/>
</dbReference>